<accession>A0A316YMI5</accession>
<dbReference type="STRING" id="215250.A0A316YMI5"/>
<organism evidence="4 5">
    <name type="scientific">Acaromyces ingoldii</name>
    <dbReference type="NCBI Taxonomy" id="215250"/>
    <lineage>
        <taxon>Eukaryota</taxon>
        <taxon>Fungi</taxon>
        <taxon>Dikarya</taxon>
        <taxon>Basidiomycota</taxon>
        <taxon>Ustilaginomycotina</taxon>
        <taxon>Exobasidiomycetes</taxon>
        <taxon>Exobasidiales</taxon>
        <taxon>Cryptobasidiaceae</taxon>
        <taxon>Acaromyces</taxon>
    </lineage>
</organism>
<proteinExistence type="predicted"/>
<dbReference type="OrthoDB" id="189226at2759"/>
<keyword evidence="5" id="KW-1185">Reference proteome</keyword>
<dbReference type="AlphaFoldDB" id="A0A316YMI5"/>
<evidence type="ECO:0000256" key="1">
    <source>
        <dbReference type="SAM" id="MobiDB-lite"/>
    </source>
</evidence>
<dbReference type="InterPro" id="IPR002123">
    <property type="entry name" value="Plipid/glycerol_acylTrfase"/>
</dbReference>
<dbReference type="SUPFAM" id="SSF69593">
    <property type="entry name" value="Glycerol-3-phosphate (1)-acyltransferase"/>
    <property type="match status" value="1"/>
</dbReference>
<keyword evidence="2" id="KW-0472">Membrane</keyword>
<dbReference type="PANTHER" id="PTHR10983">
    <property type="entry name" value="1-ACYLGLYCEROL-3-PHOSPHATE ACYLTRANSFERASE-RELATED"/>
    <property type="match status" value="1"/>
</dbReference>
<dbReference type="RefSeq" id="XP_025377609.1">
    <property type="nucleotide sequence ID" value="XM_025523253.1"/>
</dbReference>
<dbReference type="EMBL" id="KZ819636">
    <property type="protein sequence ID" value="PWN90411.1"/>
    <property type="molecule type" value="Genomic_DNA"/>
</dbReference>
<dbReference type="PANTHER" id="PTHR10983:SF16">
    <property type="entry name" value="LYSOCARDIOLIPIN ACYLTRANSFERASE 1"/>
    <property type="match status" value="1"/>
</dbReference>
<evidence type="ECO:0000259" key="3">
    <source>
        <dbReference type="SMART" id="SM00563"/>
    </source>
</evidence>
<dbReference type="Proteomes" id="UP000245768">
    <property type="component" value="Unassembled WGS sequence"/>
</dbReference>
<keyword evidence="4" id="KW-0012">Acyltransferase</keyword>
<dbReference type="GO" id="GO:0016746">
    <property type="term" value="F:acyltransferase activity"/>
    <property type="evidence" value="ECO:0007669"/>
    <property type="project" value="UniProtKB-KW"/>
</dbReference>
<dbReference type="GO" id="GO:0005783">
    <property type="term" value="C:endoplasmic reticulum"/>
    <property type="evidence" value="ECO:0007669"/>
    <property type="project" value="TreeGrafter"/>
</dbReference>
<dbReference type="FunCoup" id="A0A316YMI5">
    <property type="interactions" value="269"/>
</dbReference>
<keyword evidence="2" id="KW-1133">Transmembrane helix</keyword>
<evidence type="ECO:0000256" key="2">
    <source>
        <dbReference type="SAM" id="Phobius"/>
    </source>
</evidence>
<dbReference type="SMART" id="SM00563">
    <property type="entry name" value="PlsC"/>
    <property type="match status" value="1"/>
</dbReference>
<dbReference type="Pfam" id="PF01553">
    <property type="entry name" value="Acyltransferase"/>
    <property type="match status" value="1"/>
</dbReference>
<sequence length="445" mass="50198">MSKMVAQEWTVPIPKRTTPPKYLQTGVFAVLFNTSIILANLTQFLALGLYPLPITRPYYERAIAYTKLSFARLLVAISQLFGPTKLVVSCSDPQGNALDPERIVKRRVDGTVSHVELPSKSVWISNHQVYTDWLYLWCLAYYGDLADSILIILKDSLKWIPFVGWGMQFFRFIFLARNWLADKGPLAKHLAFMASKARSVPTAGQQGSATDLAVSRSSPSKLLLLIFPEGTLVSALTRPTSKKFAEKQDIADCRNLLLPRSTGLLFCLRSLAADISDLKLVDFTIGYPGIPPAGYGQSYYTLRSIFMQGVPPPAVHIHFTILPSRSTDPQDKISPPLGKLPTDAAEASRQESSQEEKTRFEAWLLNRWRNKDDLMDRFYRDGDFVGGQYGRYKAMDDEGKRQPDDRQYVEVPVELKSIREFGDIICWAAPVWAGLLVYKAIQMMR</sequence>
<gene>
    <name evidence="4" type="ORF">FA10DRAFT_275167</name>
</gene>
<feature type="transmembrane region" description="Helical" evidence="2">
    <location>
        <begin position="27"/>
        <end position="52"/>
    </location>
</feature>
<dbReference type="GO" id="GO:0036149">
    <property type="term" value="P:phosphatidylinositol acyl-chain remodeling"/>
    <property type="evidence" value="ECO:0007669"/>
    <property type="project" value="TreeGrafter"/>
</dbReference>
<keyword evidence="2" id="KW-0812">Transmembrane</keyword>
<feature type="domain" description="Phospholipid/glycerol acyltransferase" evidence="3">
    <location>
        <begin position="121"/>
        <end position="265"/>
    </location>
</feature>
<feature type="region of interest" description="Disordered" evidence="1">
    <location>
        <begin position="326"/>
        <end position="355"/>
    </location>
</feature>
<dbReference type="CDD" id="cd07990">
    <property type="entry name" value="LPLAT_LCLAT1-like"/>
    <property type="match status" value="1"/>
</dbReference>
<evidence type="ECO:0000313" key="4">
    <source>
        <dbReference type="EMBL" id="PWN90411.1"/>
    </source>
</evidence>
<protein>
    <submittedName>
        <fullName evidence="4">Acyltransferase-domain-containing protein</fullName>
    </submittedName>
</protein>
<keyword evidence="4" id="KW-0808">Transferase</keyword>
<dbReference type="GeneID" id="37045169"/>
<reference evidence="4 5" key="1">
    <citation type="journal article" date="2018" name="Mol. Biol. Evol.">
        <title>Broad Genomic Sampling Reveals a Smut Pathogenic Ancestry of the Fungal Clade Ustilaginomycotina.</title>
        <authorList>
            <person name="Kijpornyongpan T."/>
            <person name="Mondo S.J."/>
            <person name="Barry K."/>
            <person name="Sandor L."/>
            <person name="Lee J."/>
            <person name="Lipzen A."/>
            <person name="Pangilinan J."/>
            <person name="LaButti K."/>
            <person name="Hainaut M."/>
            <person name="Henrissat B."/>
            <person name="Grigoriev I.V."/>
            <person name="Spatafora J.W."/>
            <person name="Aime M.C."/>
        </authorList>
    </citation>
    <scope>NUCLEOTIDE SEQUENCE [LARGE SCALE GENOMIC DNA]</scope>
    <source>
        <strain evidence="4 5">MCA 4198</strain>
    </source>
</reference>
<dbReference type="InParanoid" id="A0A316YMI5"/>
<evidence type="ECO:0000313" key="5">
    <source>
        <dbReference type="Proteomes" id="UP000245768"/>
    </source>
</evidence>
<name>A0A316YMI5_9BASI</name>
<feature type="compositionally biased region" description="Basic and acidic residues" evidence="1">
    <location>
        <begin position="346"/>
        <end position="355"/>
    </location>
</feature>